<reference evidence="1 2" key="1">
    <citation type="submission" date="2024-10" db="EMBL/GenBank/DDBJ databases">
        <authorList>
            <person name="Yibar A."/>
            <person name="Saticioglu I.B."/>
            <person name="Duman M."/>
            <person name="Ajmi N."/>
            <person name="Gurler F."/>
            <person name="Ay H."/>
            <person name="Onuk E."/>
            <person name="Guler S."/>
            <person name="Romalde J.L."/>
        </authorList>
    </citation>
    <scope>NUCLEOTIDE SEQUENCE [LARGE SCALE GENOMIC DNA]</scope>
    <source>
        <strain evidence="1 2">14-MA-B</strain>
    </source>
</reference>
<proteinExistence type="predicted"/>
<dbReference type="EMBL" id="JBIHSN010000002">
    <property type="protein sequence ID" value="MFH0265522.1"/>
    <property type="molecule type" value="Genomic_DNA"/>
</dbReference>
<comment type="caution">
    <text evidence="1">The sequence shown here is derived from an EMBL/GenBank/DDBJ whole genome shotgun (WGS) entry which is preliminary data.</text>
</comment>
<organism evidence="1 2">
    <name type="scientific">Vibrio rumoiensis</name>
    <dbReference type="NCBI Taxonomy" id="76258"/>
    <lineage>
        <taxon>Bacteria</taxon>
        <taxon>Pseudomonadati</taxon>
        <taxon>Pseudomonadota</taxon>
        <taxon>Gammaproteobacteria</taxon>
        <taxon>Vibrionales</taxon>
        <taxon>Vibrionaceae</taxon>
        <taxon>Vibrio</taxon>
    </lineage>
</organism>
<keyword evidence="2" id="KW-1185">Reference proteome</keyword>
<dbReference type="Proteomes" id="UP001607151">
    <property type="component" value="Unassembled WGS sequence"/>
</dbReference>
<accession>A0ABW7IVN5</accession>
<sequence>MKAFEIEPKLKPDMSNFLIHMTGRDAIKSILKGGRCKGEGLIRSQVPNGSKTDSFKHKIACFTETPIFALGAFVAISKRRDDEKMEYGVGFSKTYMVESKVRPTIYLDNDLLGQLFAMSESTQSEDTESLLNSLKALAHPLGETSPKQGFTWEREWRYVDETGFYFDHKAIEVICCPKEEQIELKLILGDHAEKIRFVDSWTQYKDYTQHIEHSDFKDKITERMAVYDQDEIEEFLKGYDEYIESLREYKAYLSSLQINVEAIEKHLQELFEWKQYVDAHTASFCGHFSEDIIWRADFEETFCPDCSRDFDEGLARVMRED</sequence>
<evidence type="ECO:0000313" key="1">
    <source>
        <dbReference type="EMBL" id="MFH0265522.1"/>
    </source>
</evidence>
<gene>
    <name evidence="1" type="ORF">ACGRQ9_08470</name>
</gene>
<name>A0ABW7IVN5_9VIBR</name>
<evidence type="ECO:0000313" key="2">
    <source>
        <dbReference type="Proteomes" id="UP001607151"/>
    </source>
</evidence>
<protein>
    <submittedName>
        <fullName evidence="1">Uncharacterized protein</fullName>
    </submittedName>
</protein>
<dbReference type="RefSeq" id="WP_237296524.1">
    <property type="nucleotide sequence ID" value="NZ_JBIHSN010000002.1"/>
</dbReference>